<gene>
    <name evidence="1" type="ORF">EgrG_002013400</name>
</gene>
<reference evidence="3" key="3">
    <citation type="submission" date="2020-10" db="UniProtKB">
        <authorList>
            <consortium name="WormBaseParasite"/>
        </authorList>
    </citation>
    <scope>IDENTIFICATION</scope>
</reference>
<evidence type="ECO:0000313" key="2">
    <source>
        <dbReference type="Proteomes" id="UP000492820"/>
    </source>
</evidence>
<reference evidence="1" key="2">
    <citation type="submission" date="2014-06" db="EMBL/GenBank/DDBJ databases">
        <authorList>
            <person name="Aslett M."/>
        </authorList>
    </citation>
    <scope>NUCLEOTIDE SEQUENCE</scope>
</reference>
<dbReference type="AlphaFoldDB" id="A0A068W9P9"/>
<evidence type="ECO:0000313" key="3">
    <source>
        <dbReference type="WBParaSite" id="EgrG_002013400"/>
    </source>
</evidence>
<accession>A0A068W9P9</accession>
<organism evidence="1">
    <name type="scientific">Echinococcus granulosus</name>
    <name type="common">Hydatid tapeworm</name>
    <dbReference type="NCBI Taxonomy" id="6210"/>
    <lineage>
        <taxon>Eukaryota</taxon>
        <taxon>Metazoa</taxon>
        <taxon>Spiralia</taxon>
        <taxon>Lophotrochozoa</taxon>
        <taxon>Platyhelminthes</taxon>
        <taxon>Cestoda</taxon>
        <taxon>Eucestoda</taxon>
        <taxon>Cyclophyllidea</taxon>
        <taxon>Taeniidae</taxon>
        <taxon>Echinococcus</taxon>
        <taxon>Echinococcus granulosus group</taxon>
    </lineage>
</organism>
<dbReference type="EMBL" id="LK028576">
    <property type="protein sequence ID" value="CDS15124.1"/>
    <property type="molecule type" value="Genomic_DNA"/>
</dbReference>
<proteinExistence type="predicted"/>
<evidence type="ECO:0000313" key="1">
    <source>
        <dbReference type="EMBL" id="CDS15124.1"/>
    </source>
</evidence>
<sequence length="84" mass="8814">MPISLHALAEGSVSFRRSSPSAPGDLHRQAATTKFSLLPSAFSQGTSLTEDGATPQTFPREGELHQLLISRTGLVRKAAAALLG</sequence>
<reference evidence="1 2" key="1">
    <citation type="journal article" date="2013" name="Nature">
        <title>The genomes of four tapeworm species reveal adaptations to parasitism.</title>
        <authorList>
            <person name="Tsai I.J."/>
            <person name="Zarowiecki M."/>
            <person name="Holroyd N."/>
            <person name="Garciarrubio A."/>
            <person name="Sanchez-Flores A."/>
            <person name="Brooks K.L."/>
            <person name="Tracey A."/>
            <person name="Bobes R.J."/>
            <person name="Fragoso G."/>
            <person name="Sciutto E."/>
            <person name="Aslett M."/>
            <person name="Beasley H."/>
            <person name="Bennett H.M."/>
            <person name="Cai J."/>
            <person name="Camicia F."/>
            <person name="Clark R."/>
            <person name="Cucher M."/>
            <person name="De Silva N."/>
            <person name="Day T.A."/>
            <person name="Deplazes P."/>
            <person name="Estrada K."/>
            <person name="Fernandez C."/>
            <person name="Holland P.W."/>
            <person name="Hou J."/>
            <person name="Hu S."/>
            <person name="Huckvale T."/>
            <person name="Hung S.S."/>
            <person name="Kamenetzky L."/>
            <person name="Keane J.A."/>
            <person name="Kiss F."/>
            <person name="Koziol U."/>
            <person name="Lambert O."/>
            <person name="Liu K."/>
            <person name="Luo X."/>
            <person name="Luo Y."/>
            <person name="Macchiaroli N."/>
            <person name="Nichol S."/>
            <person name="Paps J."/>
            <person name="Parkinson J."/>
            <person name="Pouchkina-Stantcheva N."/>
            <person name="Riddiford N."/>
            <person name="Rosenzvit M."/>
            <person name="Salinas G."/>
            <person name="Wasmuth J.D."/>
            <person name="Zamanian M."/>
            <person name="Zheng Y."/>
            <person name="Cai X."/>
            <person name="Soberon X."/>
            <person name="Olson P.D."/>
            <person name="Laclette J.P."/>
            <person name="Brehm K."/>
            <person name="Berriman M."/>
            <person name="Garciarrubio A."/>
            <person name="Bobes R.J."/>
            <person name="Fragoso G."/>
            <person name="Sanchez-Flores A."/>
            <person name="Estrada K."/>
            <person name="Cevallos M.A."/>
            <person name="Morett E."/>
            <person name="Gonzalez V."/>
            <person name="Portillo T."/>
            <person name="Ochoa-Leyva A."/>
            <person name="Jose M.V."/>
            <person name="Sciutto E."/>
            <person name="Landa A."/>
            <person name="Jimenez L."/>
            <person name="Valdes V."/>
            <person name="Carrero J.C."/>
            <person name="Larralde C."/>
            <person name="Morales-Montor J."/>
            <person name="Limon-Lason J."/>
            <person name="Soberon X."/>
            <person name="Laclette J.P."/>
        </authorList>
    </citation>
    <scope>NUCLEOTIDE SEQUENCE [LARGE SCALE GENOMIC DNA]</scope>
</reference>
<dbReference type="WBParaSite" id="EgrG_002013400">
    <property type="protein sequence ID" value="EgrG_002013400"/>
    <property type="gene ID" value="EgrG_002013400"/>
</dbReference>
<protein>
    <submittedName>
        <fullName evidence="1 3">Uncharacterized protein</fullName>
    </submittedName>
</protein>
<dbReference type="Proteomes" id="UP000492820">
    <property type="component" value="Unassembled WGS sequence"/>
</dbReference>
<name>A0A068W9P9_ECHGR</name>